<accession>A0ABT8ZTI0</accession>
<dbReference type="InterPro" id="IPR007712">
    <property type="entry name" value="RelE/ParE_toxin"/>
</dbReference>
<reference evidence="3" key="1">
    <citation type="submission" date="2023-07" db="EMBL/GenBank/DDBJ databases">
        <authorList>
            <person name="Kim M.K."/>
        </authorList>
    </citation>
    <scope>NUCLEOTIDE SEQUENCE</scope>
    <source>
        <strain evidence="3">CA1-15</strain>
    </source>
</reference>
<sequence>MRILWSNEALADLARLSAFLEPVAPDTALRVVERLTSAPDRLSDFPRLGEKLDDYAPREVRRLRVDAYEMRYEITSDAIFIVRVWHHREERSSAP</sequence>
<protein>
    <submittedName>
        <fullName evidence="3">Type II toxin-antitoxin system RelE/ParE family toxin</fullName>
    </submittedName>
</protein>
<keyword evidence="4" id="KW-1185">Reference proteome</keyword>
<proteinExistence type="inferred from homology"/>
<dbReference type="InterPro" id="IPR035093">
    <property type="entry name" value="RelE/ParE_toxin_dom_sf"/>
</dbReference>
<dbReference type="EMBL" id="JAUQSZ010000001">
    <property type="protein sequence ID" value="MDO7840867.1"/>
    <property type="molecule type" value="Genomic_DNA"/>
</dbReference>
<evidence type="ECO:0000256" key="1">
    <source>
        <dbReference type="ARBA" id="ARBA00006226"/>
    </source>
</evidence>
<dbReference type="RefSeq" id="WP_304559167.1">
    <property type="nucleotide sequence ID" value="NZ_JAUQSZ010000001.1"/>
</dbReference>
<evidence type="ECO:0000313" key="3">
    <source>
        <dbReference type="EMBL" id="MDO7840867.1"/>
    </source>
</evidence>
<organism evidence="3 4">
    <name type="scientific">Sphingomonas immobilis</name>
    <dbReference type="NCBI Taxonomy" id="3063997"/>
    <lineage>
        <taxon>Bacteria</taxon>
        <taxon>Pseudomonadati</taxon>
        <taxon>Pseudomonadota</taxon>
        <taxon>Alphaproteobacteria</taxon>
        <taxon>Sphingomonadales</taxon>
        <taxon>Sphingomonadaceae</taxon>
        <taxon>Sphingomonas</taxon>
    </lineage>
</organism>
<gene>
    <name evidence="3" type="ORF">Q5H94_00880</name>
</gene>
<comment type="caution">
    <text evidence="3">The sequence shown here is derived from an EMBL/GenBank/DDBJ whole genome shotgun (WGS) entry which is preliminary data.</text>
</comment>
<dbReference type="Gene3D" id="3.30.2310.20">
    <property type="entry name" value="RelE-like"/>
    <property type="match status" value="1"/>
</dbReference>
<dbReference type="PANTHER" id="PTHR33755:SF7">
    <property type="entry name" value="TOXIN MODULE OF TOXIN-ANTITOXIN SYSTEM RELE_STBE FAMILY"/>
    <property type="match status" value="1"/>
</dbReference>
<evidence type="ECO:0000313" key="4">
    <source>
        <dbReference type="Proteomes" id="UP001176468"/>
    </source>
</evidence>
<evidence type="ECO:0000256" key="2">
    <source>
        <dbReference type="ARBA" id="ARBA00022649"/>
    </source>
</evidence>
<dbReference type="PANTHER" id="PTHR33755">
    <property type="entry name" value="TOXIN PARE1-RELATED"/>
    <property type="match status" value="1"/>
</dbReference>
<name>A0ABT8ZTI0_9SPHN</name>
<keyword evidence="2" id="KW-1277">Toxin-antitoxin system</keyword>
<dbReference type="Pfam" id="PF05016">
    <property type="entry name" value="ParE_toxin"/>
    <property type="match status" value="1"/>
</dbReference>
<comment type="similarity">
    <text evidence="1">Belongs to the RelE toxin family.</text>
</comment>
<dbReference type="SUPFAM" id="SSF143011">
    <property type="entry name" value="RelE-like"/>
    <property type="match status" value="1"/>
</dbReference>
<dbReference type="InterPro" id="IPR051803">
    <property type="entry name" value="TA_system_RelE-like_toxin"/>
</dbReference>
<dbReference type="Proteomes" id="UP001176468">
    <property type="component" value="Unassembled WGS sequence"/>
</dbReference>